<dbReference type="Gene3D" id="2.80.10.50">
    <property type="match status" value="1"/>
</dbReference>
<name>A0ABS5L5F0_9ACTN</name>
<gene>
    <name evidence="1" type="ORF">KGQ19_42470</name>
</gene>
<reference evidence="1 2" key="1">
    <citation type="submission" date="2020-02" db="EMBL/GenBank/DDBJ databases">
        <title>Acidophilic actinobacteria isolated from forest soil.</title>
        <authorList>
            <person name="Golinska P."/>
        </authorList>
    </citation>
    <scope>NUCLEOTIDE SEQUENCE [LARGE SCALE GENOMIC DNA]</scope>
    <source>
        <strain evidence="1 2">NL8</strain>
    </source>
</reference>
<accession>A0ABS5L5F0</accession>
<proteinExistence type="predicted"/>
<keyword evidence="2" id="KW-1185">Reference proteome</keyword>
<sequence>MSDTLVQIQINGASVCIINQQVYATLLPGNPGTATWVVTAGPDGSLVLTDQASGLVLSDASTTAGSGPSRPSPAIVAPAGSGLPVTSWNFVGFSDEDGDDAAAIKDPGQLTSGFYTIQDPGSGNFLFRNMIEDRSLLPKYVGLQDPSQGGPFELVVQVISG</sequence>
<evidence type="ECO:0000313" key="1">
    <source>
        <dbReference type="EMBL" id="MBS2553539.1"/>
    </source>
</evidence>
<comment type="caution">
    <text evidence="1">The sequence shown here is derived from an EMBL/GenBank/DDBJ whole genome shotgun (WGS) entry which is preliminary data.</text>
</comment>
<protein>
    <submittedName>
        <fullName evidence="1">Uncharacterized protein</fullName>
    </submittedName>
</protein>
<organism evidence="1 2">
    <name type="scientific">Catenulispora pinistramenti</name>
    <dbReference type="NCBI Taxonomy" id="2705254"/>
    <lineage>
        <taxon>Bacteria</taxon>
        <taxon>Bacillati</taxon>
        <taxon>Actinomycetota</taxon>
        <taxon>Actinomycetes</taxon>
        <taxon>Catenulisporales</taxon>
        <taxon>Catenulisporaceae</taxon>
        <taxon>Catenulispora</taxon>
    </lineage>
</organism>
<dbReference type="RefSeq" id="WP_212020210.1">
    <property type="nucleotide sequence ID" value="NZ_JAAFYZ010000263.1"/>
</dbReference>
<evidence type="ECO:0000313" key="2">
    <source>
        <dbReference type="Proteomes" id="UP000730482"/>
    </source>
</evidence>
<dbReference type="EMBL" id="JAAFYZ010000263">
    <property type="protein sequence ID" value="MBS2553539.1"/>
    <property type="molecule type" value="Genomic_DNA"/>
</dbReference>
<dbReference type="Proteomes" id="UP000730482">
    <property type="component" value="Unassembled WGS sequence"/>
</dbReference>